<feature type="region of interest" description="Disordered" evidence="2">
    <location>
        <begin position="143"/>
        <end position="209"/>
    </location>
</feature>
<dbReference type="GO" id="GO:0036503">
    <property type="term" value="P:ERAD pathway"/>
    <property type="evidence" value="ECO:0007669"/>
    <property type="project" value="TreeGrafter"/>
</dbReference>
<dbReference type="InterPro" id="IPR036869">
    <property type="entry name" value="J_dom_sf"/>
</dbReference>
<dbReference type="InterPro" id="IPR051948">
    <property type="entry name" value="Hsp70_co-chaperone_J-domain"/>
</dbReference>
<dbReference type="PROSITE" id="PS00636">
    <property type="entry name" value="DNAJ_1"/>
    <property type="match status" value="1"/>
</dbReference>
<feature type="compositionally biased region" description="Pro residues" evidence="2">
    <location>
        <begin position="195"/>
        <end position="207"/>
    </location>
</feature>
<evidence type="ECO:0000313" key="5">
    <source>
        <dbReference type="Proteomes" id="UP000053411"/>
    </source>
</evidence>
<dbReference type="GO" id="GO:0051787">
    <property type="term" value="F:misfolded protein binding"/>
    <property type="evidence" value="ECO:0007669"/>
    <property type="project" value="TreeGrafter"/>
</dbReference>
<dbReference type="OrthoDB" id="442087at2759"/>
<dbReference type="GO" id="GO:0005783">
    <property type="term" value="C:endoplasmic reticulum"/>
    <property type="evidence" value="ECO:0007669"/>
    <property type="project" value="TreeGrafter"/>
</dbReference>
<evidence type="ECO:0000259" key="3">
    <source>
        <dbReference type="PROSITE" id="PS50076"/>
    </source>
</evidence>
<feature type="domain" description="J" evidence="3">
    <location>
        <begin position="3"/>
        <end position="64"/>
    </location>
</feature>
<dbReference type="STRING" id="1442371.A0A0D2KGC4"/>
<dbReference type="Gene3D" id="1.10.287.110">
    <property type="entry name" value="DnaJ domain"/>
    <property type="match status" value="1"/>
</dbReference>
<sequence>MANHYSVLGVSPDATHQQIKAAYNKLVLQHHPDKGGSQAEFIQIQTAWEVLRDPAARANYDRQCRSRAGENAQRPRHHGQHQRASGAQFPRDQPNSGRYHHDSMPGGYYSDAGSGSRRGPSFNSWNGFRESSAGSAYNSYYGSSAGAASDRDRNPRASSTPEPEDNSRHQPRNAQTNNQDFHSRSRRRDHTDSPPYSPQSSSPPPTMPTELDLKAVKALAVEASRNLERYKHLISTLRSSTRSRPLLQETQIKLEHVHLLLQTRELKLKQRVTEIKMYNINVQNKTPPEKLEPFFVSLWETILKEDKEAVTDVNSSASRVMRDASQWLRRREVLEARGLEFTEDDRLARDLKDSTEALERLLTKVLLSAPGAAPPRSY</sequence>
<reference evidence="4 5" key="1">
    <citation type="submission" date="2015-01" db="EMBL/GenBank/DDBJ databases">
        <title>The Genome Sequence of Fonsecaea multimorphosa CBS 102226.</title>
        <authorList>
            <consortium name="The Broad Institute Genomics Platform"/>
            <person name="Cuomo C."/>
            <person name="de Hoog S."/>
            <person name="Gorbushina A."/>
            <person name="Stielow B."/>
            <person name="Teixiera M."/>
            <person name="Abouelleil A."/>
            <person name="Chapman S.B."/>
            <person name="Priest M."/>
            <person name="Young S.K."/>
            <person name="Wortman J."/>
            <person name="Nusbaum C."/>
            <person name="Birren B."/>
        </authorList>
    </citation>
    <scope>NUCLEOTIDE SEQUENCE [LARGE SCALE GENOMIC DNA]</scope>
    <source>
        <strain evidence="4 5">CBS 102226</strain>
    </source>
</reference>
<keyword evidence="1" id="KW-0143">Chaperone</keyword>
<feature type="region of interest" description="Disordered" evidence="2">
    <location>
        <begin position="67"/>
        <end position="118"/>
    </location>
</feature>
<dbReference type="PANTHER" id="PTHR44360:SF1">
    <property type="entry name" value="DNAJ HOMOLOG SUBFAMILY B MEMBER 9"/>
    <property type="match status" value="1"/>
</dbReference>
<dbReference type="GeneID" id="27706696"/>
<gene>
    <name evidence="4" type="ORF">Z520_00950</name>
</gene>
<dbReference type="VEuPathDB" id="FungiDB:Z520_00950"/>
<dbReference type="SUPFAM" id="SSF46565">
    <property type="entry name" value="Chaperone J-domain"/>
    <property type="match status" value="1"/>
</dbReference>
<dbReference type="AlphaFoldDB" id="A0A0D2KGC4"/>
<dbReference type="InterPro" id="IPR001623">
    <property type="entry name" value="DnaJ_domain"/>
</dbReference>
<dbReference type="CDD" id="cd06257">
    <property type="entry name" value="DnaJ"/>
    <property type="match status" value="1"/>
</dbReference>
<dbReference type="SMART" id="SM00271">
    <property type="entry name" value="DnaJ"/>
    <property type="match status" value="1"/>
</dbReference>
<keyword evidence="5" id="KW-1185">Reference proteome</keyword>
<dbReference type="GO" id="GO:0051087">
    <property type="term" value="F:protein-folding chaperone binding"/>
    <property type="evidence" value="ECO:0007669"/>
    <property type="project" value="TreeGrafter"/>
</dbReference>
<proteinExistence type="predicted"/>
<dbReference type="PRINTS" id="PR00625">
    <property type="entry name" value="JDOMAIN"/>
</dbReference>
<name>A0A0D2KGC4_9EURO</name>
<evidence type="ECO:0000256" key="1">
    <source>
        <dbReference type="ARBA" id="ARBA00023186"/>
    </source>
</evidence>
<dbReference type="Proteomes" id="UP000053411">
    <property type="component" value="Unassembled WGS sequence"/>
</dbReference>
<organism evidence="4 5">
    <name type="scientific">Fonsecaea multimorphosa CBS 102226</name>
    <dbReference type="NCBI Taxonomy" id="1442371"/>
    <lineage>
        <taxon>Eukaryota</taxon>
        <taxon>Fungi</taxon>
        <taxon>Dikarya</taxon>
        <taxon>Ascomycota</taxon>
        <taxon>Pezizomycotina</taxon>
        <taxon>Eurotiomycetes</taxon>
        <taxon>Chaetothyriomycetidae</taxon>
        <taxon>Chaetothyriales</taxon>
        <taxon>Herpotrichiellaceae</taxon>
        <taxon>Fonsecaea</taxon>
    </lineage>
</organism>
<protein>
    <recommendedName>
        <fullName evidence="3">J domain-containing protein</fullName>
    </recommendedName>
</protein>
<dbReference type="RefSeq" id="XP_016636607.1">
    <property type="nucleotide sequence ID" value="XM_016771468.1"/>
</dbReference>
<dbReference type="InterPro" id="IPR018253">
    <property type="entry name" value="DnaJ_domain_CS"/>
</dbReference>
<dbReference type="Pfam" id="PF00226">
    <property type="entry name" value="DnaJ"/>
    <property type="match status" value="1"/>
</dbReference>
<dbReference type="PANTHER" id="PTHR44360">
    <property type="entry name" value="DNAJ HOMOLOG SUBFAMILY B MEMBER 9"/>
    <property type="match status" value="1"/>
</dbReference>
<evidence type="ECO:0000313" key="4">
    <source>
        <dbReference type="EMBL" id="KIY02485.1"/>
    </source>
</evidence>
<accession>A0A0D2KGC4</accession>
<dbReference type="PROSITE" id="PS50076">
    <property type="entry name" value="DNAJ_2"/>
    <property type="match status" value="1"/>
</dbReference>
<dbReference type="EMBL" id="KN848063">
    <property type="protein sequence ID" value="KIY02485.1"/>
    <property type="molecule type" value="Genomic_DNA"/>
</dbReference>
<evidence type="ECO:0000256" key="2">
    <source>
        <dbReference type="SAM" id="MobiDB-lite"/>
    </source>
</evidence>